<dbReference type="Gene3D" id="3.40.630.30">
    <property type="match status" value="1"/>
</dbReference>
<dbReference type="PROSITE" id="PS51186">
    <property type="entry name" value="GNAT"/>
    <property type="match status" value="1"/>
</dbReference>
<evidence type="ECO:0000313" key="2">
    <source>
        <dbReference type="EMBL" id="ABY22817.1"/>
    </source>
</evidence>
<dbReference type="eggNOG" id="COG0456">
    <property type="taxonomic scope" value="Bacteria"/>
</dbReference>
<dbReference type="KEGG" id="rsa:RSal33209_1079"/>
<feature type="domain" description="N-acetyltransferase" evidence="1">
    <location>
        <begin position="3"/>
        <end position="147"/>
    </location>
</feature>
<dbReference type="SUPFAM" id="SSF55729">
    <property type="entry name" value="Acyl-CoA N-acyltransferases (Nat)"/>
    <property type="match status" value="1"/>
</dbReference>
<dbReference type="STRING" id="288705.RSal33209_1079"/>
<dbReference type="CDD" id="cd04301">
    <property type="entry name" value="NAT_SF"/>
    <property type="match status" value="1"/>
</dbReference>
<dbReference type="EMBL" id="CP000910">
    <property type="protein sequence ID" value="ABY22817.1"/>
    <property type="molecule type" value="Genomic_DNA"/>
</dbReference>
<dbReference type="Proteomes" id="UP000002007">
    <property type="component" value="Chromosome"/>
</dbReference>
<protein>
    <submittedName>
        <fullName evidence="2">Acetyltransferase</fullName>
    </submittedName>
</protein>
<dbReference type="InterPro" id="IPR016181">
    <property type="entry name" value="Acyl_CoA_acyltransferase"/>
</dbReference>
<gene>
    <name evidence="2" type="ordered locus">RSal33209_1079</name>
</gene>
<dbReference type="Pfam" id="PF13508">
    <property type="entry name" value="Acetyltransf_7"/>
    <property type="match status" value="1"/>
</dbReference>
<reference evidence="3" key="1">
    <citation type="journal article" date="2008" name="J. Bacteriol.">
        <title>Genome sequence of the fish pathogen Renibacterium salmoninarum suggests reductive evolution away from an environmental Arthrobacter ancestor.</title>
        <authorList>
            <person name="Wiens G.D."/>
            <person name="Rockey D.D."/>
            <person name="Wu Z."/>
            <person name="Chang J."/>
            <person name="Levy R."/>
            <person name="Crane S."/>
            <person name="Chen D.S."/>
            <person name="Capri G.R."/>
            <person name="Burnett J.R."/>
            <person name="Sudheesh P.S."/>
            <person name="Schipma M.J."/>
            <person name="Burd H."/>
            <person name="Bhattacharyya A."/>
            <person name="Rhodes L.D."/>
            <person name="Kaul R."/>
            <person name="Strom M.S."/>
        </authorList>
    </citation>
    <scope>NUCLEOTIDE SEQUENCE [LARGE SCALE GENOMIC DNA]</scope>
    <source>
        <strain evidence="3">ATCC 33209 / DSM 20767 / JCM 11484 / NBRC 15589 / NCIMB 2235</strain>
    </source>
</reference>
<evidence type="ECO:0000313" key="3">
    <source>
        <dbReference type="Proteomes" id="UP000002007"/>
    </source>
</evidence>
<dbReference type="GO" id="GO:0016747">
    <property type="term" value="F:acyltransferase activity, transferring groups other than amino-acyl groups"/>
    <property type="evidence" value="ECO:0007669"/>
    <property type="project" value="InterPro"/>
</dbReference>
<sequence length="147" mass="15951">MEFKIRPARAEDYEKLPEIETAADAVINMVGLPEASSLAEYRQGKFVAVAQRSGRLCGLARVDEVDGQAHLEQISVLPSDSGQGIGRALVETAKTLGTECWLSADDAMYLPRCIFQRAVLCAMRLCSAGRTCESVVSPASTRTRTRS</sequence>
<dbReference type="InterPro" id="IPR000182">
    <property type="entry name" value="GNAT_dom"/>
</dbReference>
<accession>A9WP42</accession>
<dbReference type="HOGENOM" id="CLU_1766503_0_0_11"/>
<organism evidence="2 3">
    <name type="scientific">Renibacterium salmoninarum (strain ATCC 33209 / DSM 20767 / JCM 11484 / NBRC 15589 / NCIMB 2235)</name>
    <dbReference type="NCBI Taxonomy" id="288705"/>
    <lineage>
        <taxon>Bacteria</taxon>
        <taxon>Bacillati</taxon>
        <taxon>Actinomycetota</taxon>
        <taxon>Actinomycetes</taxon>
        <taxon>Micrococcales</taxon>
        <taxon>Micrococcaceae</taxon>
        <taxon>Renibacterium</taxon>
    </lineage>
</organism>
<keyword evidence="2" id="KW-0808">Transferase</keyword>
<evidence type="ECO:0000259" key="1">
    <source>
        <dbReference type="PROSITE" id="PS51186"/>
    </source>
</evidence>
<name>A9WP42_RENSM</name>
<keyword evidence="3" id="KW-1185">Reference proteome</keyword>
<proteinExistence type="predicted"/>
<dbReference type="AlphaFoldDB" id="A9WP42"/>